<name>A0ACC8XIB4_9FIRM</name>
<sequence length="397" mass="43140">MNLKVEILAQAKKLSPYLEELYHHFHANPELSSKEINTANKIVEELEKIGGYHIEKNVGGHGIIATLDGAGKGPMVALRADMDALAIEEQTGLEHASTNKGVMHACGHDAHMAIALGSARLLAECKPYLEGSVRIIFQPAEEFVPLGGAKQMIEEGALDGVDAIFGLHVFPDPHLGVGTFGFRAGELMAASDRIEIEIIGKSAHAAQPNQGVDALVAGSQFITMIQSIISRNVDPLESAVLTFGSFQCGKQYNIVPEQCIIEGTCRTYNPKIRDLMELRIENVLSGVCSATGTKYKFKYHRGYPALINSPDMTAYAKNVAKSLFGDIKVYDIPKPSMTAEDFAVYLKSVPGTFFFLGCVSNADAKPLHNSGFKLNEDTLWRGVAMFAELATNFHKIV</sequence>
<dbReference type="Proteomes" id="UP000188637">
    <property type="component" value="Unassembled WGS sequence"/>
</dbReference>
<evidence type="ECO:0000313" key="2">
    <source>
        <dbReference type="Proteomes" id="UP000188637"/>
    </source>
</evidence>
<reference evidence="1" key="1">
    <citation type="submission" date="2016-08" db="EMBL/GenBank/DDBJ databases">
        <authorList>
            <person name="Ngugi D.K."/>
            <person name="Miyake S."/>
            <person name="Stingl U."/>
        </authorList>
    </citation>
    <scope>NUCLEOTIDE SEQUENCE</scope>
    <source>
        <strain evidence="1">SCG-D08WGA-EpuloA1</strain>
    </source>
</reference>
<comment type="caution">
    <text evidence="1">The sequence shown here is derived from an EMBL/GenBank/DDBJ whole genome shotgun (WGS) entry which is preliminary data.</text>
</comment>
<evidence type="ECO:0000313" key="1">
    <source>
        <dbReference type="EMBL" id="ONI44584.1"/>
    </source>
</evidence>
<keyword evidence="2" id="KW-1185">Reference proteome</keyword>
<organism evidence="1 2">
    <name type="scientific">Candidatus Epulonipiscium fishelsonii</name>
    <dbReference type="NCBI Taxonomy" id="77094"/>
    <lineage>
        <taxon>Bacteria</taxon>
        <taxon>Bacillati</taxon>
        <taxon>Bacillota</taxon>
        <taxon>Clostridia</taxon>
        <taxon>Lachnospirales</taxon>
        <taxon>Lachnospiraceae</taxon>
        <taxon>Candidatus Epulonipiscium</taxon>
    </lineage>
</organism>
<proteinExistence type="predicted"/>
<protein>
    <submittedName>
        <fullName evidence="1">Amidohydrolase</fullName>
    </submittedName>
</protein>
<dbReference type="EMBL" id="LJHD01000103">
    <property type="protein sequence ID" value="ONI44584.1"/>
    <property type="molecule type" value="Genomic_DNA"/>
</dbReference>
<gene>
    <name evidence="1" type="ORF">AN640_05420</name>
</gene>
<accession>A0ACC8XIB4</accession>